<evidence type="ECO:0000256" key="4">
    <source>
        <dbReference type="ARBA" id="ARBA00022553"/>
    </source>
</evidence>
<feature type="domain" description="Carrier" evidence="8">
    <location>
        <begin position="949"/>
        <end position="1023"/>
    </location>
</feature>
<dbReference type="Gene3D" id="1.10.1200.10">
    <property type="entry name" value="ACP-like"/>
    <property type="match status" value="1"/>
</dbReference>
<evidence type="ECO:0000256" key="7">
    <source>
        <dbReference type="ARBA" id="ARBA00023268"/>
    </source>
</evidence>
<reference evidence="9" key="1">
    <citation type="submission" date="2015-03" db="EMBL/GenBank/DDBJ databases">
        <title>MIGS Cultured Bacterial/Archaeal sample from Brevibacillus laterosporus.</title>
        <authorList>
            <person name="Zeng D."/>
            <person name="Zhu L."/>
            <person name="Dong G."/>
            <person name="Ye W."/>
            <person name="Ren D."/>
            <person name="Wu L."/>
            <person name="Xu J."/>
            <person name="Li G."/>
            <person name="Guo L."/>
        </authorList>
    </citation>
    <scope>NUCLEOTIDE SEQUENCE</scope>
    <source>
        <strain evidence="9">B9</strain>
        <plasmid evidence="9">unnamed2</plasmid>
    </source>
</reference>
<evidence type="ECO:0000256" key="2">
    <source>
        <dbReference type="ARBA" id="ARBA00006432"/>
    </source>
</evidence>
<dbReference type="Gene3D" id="2.30.38.10">
    <property type="entry name" value="Luciferase, Domain 3"/>
    <property type="match status" value="1"/>
</dbReference>
<comment type="similarity">
    <text evidence="2">Belongs to the ATP-dependent AMP-binding enzyme family.</text>
</comment>
<dbReference type="GO" id="GO:0016874">
    <property type="term" value="F:ligase activity"/>
    <property type="evidence" value="ECO:0007669"/>
    <property type="project" value="UniProtKB-KW"/>
</dbReference>
<dbReference type="InterPro" id="IPR001242">
    <property type="entry name" value="Condensation_dom"/>
</dbReference>
<protein>
    <recommendedName>
        <fullName evidence="8">Carrier domain-containing protein</fullName>
    </recommendedName>
</protein>
<dbReference type="PROSITE" id="PS00012">
    <property type="entry name" value="PHOSPHOPANTETHEINE"/>
    <property type="match status" value="1"/>
</dbReference>
<keyword evidence="3" id="KW-0596">Phosphopantetheine</keyword>
<dbReference type="NCBIfam" id="TIGR01720">
    <property type="entry name" value="NRPS-para261"/>
    <property type="match status" value="1"/>
</dbReference>
<dbReference type="CDD" id="cd19534">
    <property type="entry name" value="E_NRPS"/>
    <property type="match status" value="1"/>
</dbReference>
<dbReference type="PANTHER" id="PTHR45398">
    <property type="match status" value="1"/>
</dbReference>
<dbReference type="InterPro" id="IPR000873">
    <property type="entry name" value="AMP-dep_synth/lig_dom"/>
</dbReference>
<dbReference type="SUPFAM" id="SSF47336">
    <property type="entry name" value="ACP-like"/>
    <property type="match status" value="1"/>
</dbReference>
<keyword evidence="5" id="KW-0436">Ligase</keyword>
<dbReference type="PANTHER" id="PTHR45398:SF1">
    <property type="entry name" value="ENZYME, PUTATIVE (JCVI)-RELATED"/>
    <property type="match status" value="1"/>
</dbReference>
<dbReference type="InterPro" id="IPR009081">
    <property type="entry name" value="PP-bd_ACP"/>
</dbReference>
<evidence type="ECO:0000256" key="6">
    <source>
        <dbReference type="ARBA" id="ARBA00023194"/>
    </source>
</evidence>
<dbReference type="Gene3D" id="3.40.50.980">
    <property type="match status" value="2"/>
</dbReference>
<dbReference type="InterPro" id="IPR045851">
    <property type="entry name" value="AMP-bd_C_sf"/>
</dbReference>
<dbReference type="GO" id="GO:0017000">
    <property type="term" value="P:antibiotic biosynthetic process"/>
    <property type="evidence" value="ECO:0007669"/>
    <property type="project" value="UniProtKB-KW"/>
</dbReference>
<dbReference type="InterPro" id="IPR020459">
    <property type="entry name" value="AMP-binding"/>
</dbReference>
<proteinExistence type="inferred from homology"/>
<dbReference type="SUPFAM" id="SSF52777">
    <property type="entry name" value="CoA-dependent acyltransferases"/>
    <property type="match status" value="4"/>
</dbReference>
<dbReference type="InterPro" id="IPR010060">
    <property type="entry name" value="NRPS_synth"/>
</dbReference>
<dbReference type="NCBIfam" id="TIGR01733">
    <property type="entry name" value="AA-adenyl-dom"/>
    <property type="match status" value="1"/>
</dbReference>
<name>A0A0F7C1H7_BRELA</name>
<dbReference type="Gene3D" id="3.30.300.30">
    <property type="match status" value="1"/>
</dbReference>
<dbReference type="InterPro" id="IPR020845">
    <property type="entry name" value="AMP-binding_CS"/>
</dbReference>
<dbReference type="InterPro" id="IPR010071">
    <property type="entry name" value="AA_adenyl_dom"/>
</dbReference>
<evidence type="ECO:0000259" key="8">
    <source>
        <dbReference type="PROSITE" id="PS50075"/>
    </source>
</evidence>
<keyword evidence="4" id="KW-0597">Phosphoprotein</keyword>
<dbReference type="PRINTS" id="PR00154">
    <property type="entry name" value="AMPBINDING"/>
</dbReference>
<organism evidence="9">
    <name type="scientific">Brevibacillus laterosporus</name>
    <name type="common">Bacillus laterosporus</name>
    <dbReference type="NCBI Taxonomy" id="1465"/>
    <lineage>
        <taxon>Bacteria</taxon>
        <taxon>Bacillati</taxon>
        <taxon>Bacillota</taxon>
        <taxon>Bacilli</taxon>
        <taxon>Bacillales</taxon>
        <taxon>Paenibacillaceae</taxon>
        <taxon>Brevibacillus</taxon>
    </lineage>
</organism>
<sequence length="1487" mass="171654">MKSLLYPLTHPQKRIFNIEKIFPESSLHNIGGTVHIKGNVDFDILEKSIQAFIKKNDAIRIRLIENDGEMHQQIFTELKKIDYYDFSVYEDPESEFQNWVKRKAKSLFPLEDQPLYYFAMFKLTEKETGYLVKFHHIIADGWSINVMTEQICQFYVAISNQEVVNDEVEYSYLDFIECEKKYVESSRFEKNKEFWRDKLQNLPDVFLSKSSDDLTGNRETFQLEETFANQIQQFVREQNISMNAFFVSVYAVFLHKTLQQEDILIGTPVLNRSGKKEKSMVGMFTSSMPFRTLVKASYSFEELLQRIKGEITSCFFHQKYPYDLLALDMRKCGYNDLFKICVNYYNTKHPSRMNGMVVENREFYNGAQLYSLQMVIKEWDESGKITLEFDYKVNDYTQSEIRQMFNSLKHLMQQLIAKPKEALQNISILTKEEYWELIYGFNNTKTNYPQKSLHELFEEQVGNGPNKIAVRFEQQVITYQELNQKANQAARFLQSIGVSRGSIVGVMVIPSIEMITVILAILKTGAAYLPIDVNYPLDRINFMLENAKPSLLLSNVKDKSISFSGEIFYLDDERLFTGESSNLDVISEPDDIAYVIYTSGSTGKPKGTMIHHRGVVNYLWWAKNKYINNENEVFPLYSSLSFDLTVTSLFTPLISGHQIIVYQEDESEFVLFKILRENQVTILKLTPAHLNLIAKVDNKASSIKRLIVGGEDLKVHLAKNIHESFGGNIEIFNEYGPTETVVGCIVHKYDHVKDIKVSVPIGQAADNVQLYVLDQNLDPLPKKAIGELYISGDGVAKGYLNNPELTKERFINNPFIPGTVMYKTGDLVRWSDYENMEYIGRSDHQVKLRGYRVELGEIEHHLLKIDGVENAVVVLLGENEQQYLCAYLETNKVISESEIKSNLIQALPDYMIPIFFVQLEQIPLDQNGKVNRKQLPSPMINNHTVERKAVKTEKEALLIRIMEEVLQKDSIQTRDNFYQLGGDSIKAIQIVSKLKDAGYRIQVKDILANPIIEYLALMLQQGGKNVASNKICEGVVQQLPITKWFFTQGFSNDNHFNQSVLLKLKTPVMVEQLEIIFPYLIKHHDSLRLNYDRERGTLFYQNSLVNAPFYIHSYDLRSFEDKKWEQLERMGEKLKASFDITRDILIKAALFTMGDNEKYLLITAHHLVVDGISWRILLEDIGNLLEQIQQNIPLSLPKKTASYQEWGEALNEWGKKHNTKEQDYWNKIGEIAFQLPIESHSGETNIQETVSFSLSLEETELFLSKANLAYNTDPHSLLVISLGMAIRDYFKKREIIIVLEGHGREEIVEDIDLSRTVGWFTSMYPVCLHCEETNELPDLIKQWKESLKSVSNKGIGYGLTRYSSDHSSFKKEITQVRFNFLGDFDNVFTNRHFEWCNTPTGPDSSLGNHMTAVLDIVALVINRKLQVTLSYRKQQKGSSNIRDFSNVYSQKLIEMINHCCQMNEVCYTPSDFETVSLSQGELDKLFL</sequence>
<evidence type="ECO:0000256" key="1">
    <source>
        <dbReference type="ARBA" id="ARBA00001957"/>
    </source>
</evidence>
<keyword evidence="7" id="KW-0511">Multifunctional enzyme</keyword>
<geneLocation type="plasmid" evidence="9">
    <name>unnamed2</name>
</geneLocation>
<keyword evidence="6" id="KW-0045">Antibiotic biosynthesis</keyword>
<dbReference type="Pfam" id="PF00501">
    <property type="entry name" value="AMP-binding"/>
    <property type="match status" value="1"/>
</dbReference>
<evidence type="ECO:0000313" key="9">
    <source>
        <dbReference type="EMBL" id="AKF95952.1"/>
    </source>
</evidence>
<comment type="cofactor">
    <cofactor evidence="1">
        <name>pantetheine 4'-phosphate</name>
        <dbReference type="ChEBI" id="CHEBI:47942"/>
    </cofactor>
</comment>
<gene>
    <name evidence="9" type="ORF">EX87_20455</name>
</gene>
<dbReference type="InterPro" id="IPR006162">
    <property type="entry name" value="Ppantetheine_attach_site"/>
</dbReference>
<accession>A0A0F7C1H7</accession>
<dbReference type="PROSITE" id="PS50075">
    <property type="entry name" value="CARRIER"/>
    <property type="match status" value="1"/>
</dbReference>
<dbReference type="Pfam" id="PF00668">
    <property type="entry name" value="Condensation"/>
    <property type="match status" value="2"/>
</dbReference>
<dbReference type="InterPro" id="IPR036736">
    <property type="entry name" value="ACP-like_sf"/>
</dbReference>
<dbReference type="Gene3D" id="3.30.559.10">
    <property type="entry name" value="Chloramphenicol acetyltransferase-like domain"/>
    <property type="match status" value="2"/>
</dbReference>
<dbReference type="PROSITE" id="PS00455">
    <property type="entry name" value="AMP_BINDING"/>
    <property type="match status" value="1"/>
</dbReference>
<dbReference type="InterPro" id="IPR023213">
    <property type="entry name" value="CAT-like_dom_sf"/>
</dbReference>
<dbReference type="Gene3D" id="3.30.559.30">
    <property type="entry name" value="Nonribosomal peptide synthetase, condensation domain"/>
    <property type="match status" value="2"/>
</dbReference>
<evidence type="ECO:0000256" key="5">
    <source>
        <dbReference type="ARBA" id="ARBA00022598"/>
    </source>
</evidence>
<keyword evidence="9" id="KW-0614">Plasmid</keyword>
<dbReference type="EMBL" id="CP011076">
    <property type="protein sequence ID" value="AKF95952.1"/>
    <property type="molecule type" value="Genomic_DNA"/>
</dbReference>
<dbReference type="Pfam" id="PF00550">
    <property type="entry name" value="PP-binding"/>
    <property type="match status" value="1"/>
</dbReference>
<dbReference type="RefSeq" id="WP_031415170.1">
    <property type="nucleotide sequence ID" value="NZ_CP011076.1"/>
</dbReference>
<dbReference type="GO" id="GO:0008610">
    <property type="term" value="P:lipid biosynthetic process"/>
    <property type="evidence" value="ECO:0007669"/>
    <property type="project" value="UniProtKB-ARBA"/>
</dbReference>
<evidence type="ECO:0000256" key="3">
    <source>
        <dbReference type="ARBA" id="ARBA00022450"/>
    </source>
</evidence>
<dbReference type="FunFam" id="3.40.50.980:FF:000001">
    <property type="entry name" value="Non-ribosomal peptide synthetase"/>
    <property type="match status" value="1"/>
</dbReference>
<dbReference type="SUPFAM" id="SSF56801">
    <property type="entry name" value="Acetyl-CoA synthetase-like"/>
    <property type="match status" value="1"/>
</dbReference>